<evidence type="ECO:0000313" key="6">
    <source>
        <dbReference type="EMBL" id="GKY88249.1"/>
    </source>
</evidence>
<dbReference type="RefSeq" id="WP_281842315.1">
    <property type="nucleotide sequence ID" value="NZ_BROH01000005.1"/>
</dbReference>
<dbReference type="Gene3D" id="1.10.10.10">
    <property type="entry name" value="Winged helix-like DNA-binding domain superfamily/Winged helix DNA-binding domain"/>
    <property type="match status" value="1"/>
</dbReference>
<feature type="domain" description="HTH lysR-type" evidence="5">
    <location>
        <begin position="1"/>
        <end position="59"/>
    </location>
</feature>
<dbReference type="EMBL" id="BROH01000005">
    <property type="protein sequence ID" value="GKY88249.1"/>
    <property type="molecule type" value="Genomic_DNA"/>
</dbReference>
<proteinExistence type="inferred from homology"/>
<evidence type="ECO:0000256" key="2">
    <source>
        <dbReference type="ARBA" id="ARBA00023015"/>
    </source>
</evidence>
<sequence>MDHWDELRTAYAVAQHGTVSGAAAALGVHHATVIRHVDALEARLGVKLFQRHARGYTPTEAGEELARVASATDDQFAQLAARLTGQGAEVQGELVVTTLASLGPRIVPVLASFQAMHPKVRLRLRTGRRLFRLEYGEAHVAIRAGRPPEEPDNVVQPIAEIQHALYAAPDYIARRGHPEGDFAGHDFVGPDDDTSASPLMRWTLANVARERIVFRADEDGALEDAVRAGMALGFLAVDEAAGLVQIAPPRPEWAARFWLVTHVDLHRSAKVQALTRHIKEAFA</sequence>
<evidence type="ECO:0000313" key="7">
    <source>
        <dbReference type="Proteomes" id="UP001144205"/>
    </source>
</evidence>
<keyword evidence="7" id="KW-1185">Reference proteome</keyword>
<keyword evidence="2" id="KW-0805">Transcription regulation</keyword>
<dbReference type="PANTHER" id="PTHR30537:SF3">
    <property type="entry name" value="TRANSCRIPTIONAL REGULATORY PROTEIN"/>
    <property type="match status" value="1"/>
</dbReference>
<dbReference type="Pfam" id="PF00126">
    <property type="entry name" value="HTH_1"/>
    <property type="match status" value="1"/>
</dbReference>
<dbReference type="PANTHER" id="PTHR30537">
    <property type="entry name" value="HTH-TYPE TRANSCRIPTIONAL REGULATOR"/>
    <property type="match status" value="1"/>
</dbReference>
<dbReference type="SUPFAM" id="SSF46785">
    <property type="entry name" value="Winged helix' DNA-binding domain"/>
    <property type="match status" value="1"/>
</dbReference>
<dbReference type="Gene3D" id="3.40.190.290">
    <property type="match status" value="1"/>
</dbReference>
<evidence type="ECO:0000256" key="3">
    <source>
        <dbReference type="ARBA" id="ARBA00023125"/>
    </source>
</evidence>
<evidence type="ECO:0000259" key="5">
    <source>
        <dbReference type="PROSITE" id="PS50931"/>
    </source>
</evidence>
<dbReference type="InterPro" id="IPR000847">
    <property type="entry name" value="LysR_HTH_N"/>
</dbReference>
<gene>
    <name evidence="6" type="ORF">STA1M1_21180</name>
</gene>
<comment type="similarity">
    <text evidence="1">Belongs to the LysR transcriptional regulatory family.</text>
</comment>
<dbReference type="InterPro" id="IPR036390">
    <property type="entry name" value="WH_DNA-bd_sf"/>
</dbReference>
<dbReference type="InterPro" id="IPR058163">
    <property type="entry name" value="LysR-type_TF_proteobact-type"/>
</dbReference>
<evidence type="ECO:0000256" key="1">
    <source>
        <dbReference type="ARBA" id="ARBA00009437"/>
    </source>
</evidence>
<keyword evidence="4" id="KW-0804">Transcription</keyword>
<dbReference type="InterPro" id="IPR036388">
    <property type="entry name" value="WH-like_DNA-bd_sf"/>
</dbReference>
<reference evidence="6" key="1">
    <citation type="journal article" date="2023" name="Int. J. Syst. Evol. Microbiol.">
        <title>Sinisalibacter aestuarii sp. nov., isolated from estuarine sediment of the Arakawa River.</title>
        <authorList>
            <person name="Arafat S.T."/>
            <person name="Hirano S."/>
            <person name="Sato A."/>
            <person name="Takeuchi K."/>
            <person name="Yasuda T."/>
            <person name="Terahara T."/>
            <person name="Hamada M."/>
            <person name="Kobayashi T."/>
        </authorList>
    </citation>
    <scope>NUCLEOTIDE SEQUENCE</scope>
    <source>
        <strain evidence="6">B-399</strain>
    </source>
</reference>
<protein>
    <submittedName>
        <fullName evidence="6">LysR family transcriptional regulator</fullName>
    </submittedName>
</protein>
<dbReference type="Pfam" id="PF03466">
    <property type="entry name" value="LysR_substrate"/>
    <property type="match status" value="1"/>
</dbReference>
<dbReference type="Proteomes" id="UP001144205">
    <property type="component" value="Unassembled WGS sequence"/>
</dbReference>
<dbReference type="PROSITE" id="PS50931">
    <property type="entry name" value="HTH_LYSR"/>
    <property type="match status" value="1"/>
</dbReference>
<keyword evidence="3" id="KW-0238">DNA-binding</keyword>
<organism evidence="6 7">
    <name type="scientific">Sinisalibacter aestuarii</name>
    <dbReference type="NCBI Taxonomy" id="2949426"/>
    <lineage>
        <taxon>Bacteria</taxon>
        <taxon>Pseudomonadati</taxon>
        <taxon>Pseudomonadota</taxon>
        <taxon>Alphaproteobacteria</taxon>
        <taxon>Rhodobacterales</taxon>
        <taxon>Roseobacteraceae</taxon>
        <taxon>Sinisalibacter</taxon>
    </lineage>
</organism>
<name>A0ABQ5LTD8_9RHOB</name>
<comment type="caution">
    <text evidence="6">The sequence shown here is derived from an EMBL/GenBank/DDBJ whole genome shotgun (WGS) entry which is preliminary data.</text>
</comment>
<dbReference type="SUPFAM" id="SSF53850">
    <property type="entry name" value="Periplasmic binding protein-like II"/>
    <property type="match status" value="1"/>
</dbReference>
<evidence type="ECO:0000256" key="4">
    <source>
        <dbReference type="ARBA" id="ARBA00023163"/>
    </source>
</evidence>
<dbReference type="InterPro" id="IPR005119">
    <property type="entry name" value="LysR_subst-bd"/>
</dbReference>
<accession>A0ABQ5LTD8</accession>